<dbReference type="Pfam" id="PF00276">
    <property type="entry name" value="Ribosomal_L23"/>
    <property type="match status" value="1"/>
</dbReference>
<evidence type="ECO:0000256" key="3">
    <source>
        <dbReference type="ARBA" id="ARBA00023274"/>
    </source>
</evidence>
<dbReference type="InterPro" id="IPR012678">
    <property type="entry name" value="Ribosomal_uL23/eL15/eS24_sf"/>
</dbReference>
<evidence type="ECO:0000256" key="2">
    <source>
        <dbReference type="ARBA" id="ARBA00022980"/>
    </source>
</evidence>
<evidence type="ECO:0000313" key="5">
    <source>
        <dbReference type="EMBL" id="OGK48232.1"/>
    </source>
</evidence>
<keyword evidence="4" id="KW-0699">rRNA-binding</keyword>
<dbReference type="AlphaFoldDB" id="A0A1F7IXY4"/>
<dbReference type="GO" id="GO:0003735">
    <property type="term" value="F:structural constituent of ribosome"/>
    <property type="evidence" value="ECO:0007669"/>
    <property type="project" value="InterPro"/>
</dbReference>
<protein>
    <recommendedName>
        <fullName evidence="4">Large ribosomal subunit protein uL23</fullName>
    </recommendedName>
</protein>
<dbReference type="Gene3D" id="3.30.70.330">
    <property type="match status" value="1"/>
</dbReference>
<sequence length="95" mass="10758">MKSNEVIIRPIITEKSSTLAQASVYAFEVNKRANKHQISKALEDLYKVSISSVSVITRKGKEKRIGRRMVPRILPDKKIAYIKVTKGTIDLFPQS</sequence>
<reference evidence="5 6" key="1">
    <citation type="journal article" date="2016" name="Nat. Commun.">
        <title>Thousands of microbial genomes shed light on interconnected biogeochemical processes in an aquifer system.</title>
        <authorList>
            <person name="Anantharaman K."/>
            <person name="Brown C.T."/>
            <person name="Hug L.A."/>
            <person name="Sharon I."/>
            <person name="Castelle C.J."/>
            <person name="Probst A.J."/>
            <person name="Thomas B.C."/>
            <person name="Singh A."/>
            <person name="Wilkins M.J."/>
            <person name="Karaoz U."/>
            <person name="Brodie E.L."/>
            <person name="Williams K.H."/>
            <person name="Hubbard S.S."/>
            <person name="Banfield J.F."/>
        </authorList>
    </citation>
    <scope>NUCLEOTIDE SEQUENCE [LARGE SCALE GENOMIC DNA]</scope>
</reference>
<keyword evidence="2 4" id="KW-0689">Ribosomal protein</keyword>
<dbReference type="GO" id="GO:0019843">
    <property type="term" value="F:rRNA binding"/>
    <property type="evidence" value="ECO:0007669"/>
    <property type="project" value="UniProtKB-UniRule"/>
</dbReference>
<dbReference type="Proteomes" id="UP000177141">
    <property type="component" value="Unassembled WGS sequence"/>
</dbReference>
<dbReference type="SUPFAM" id="SSF54189">
    <property type="entry name" value="Ribosomal proteins S24e, L23 and L15e"/>
    <property type="match status" value="1"/>
</dbReference>
<comment type="similarity">
    <text evidence="1 4">Belongs to the universal ribosomal protein uL23 family.</text>
</comment>
<name>A0A1F7IXY4_9BACT</name>
<gene>
    <name evidence="4" type="primary">rplW</name>
    <name evidence="5" type="ORF">A3A93_02050</name>
</gene>
<dbReference type="InterPro" id="IPR012677">
    <property type="entry name" value="Nucleotide-bd_a/b_plait_sf"/>
</dbReference>
<accession>A0A1F7IXY4</accession>
<keyword evidence="3 4" id="KW-0687">Ribonucleoprotein</keyword>
<dbReference type="GO" id="GO:1990904">
    <property type="term" value="C:ribonucleoprotein complex"/>
    <property type="evidence" value="ECO:0007669"/>
    <property type="project" value="UniProtKB-KW"/>
</dbReference>
<organism evidence="5 6">
    <name type="scientific">Candidatus Roizmanbacteria bacterium RIFCSPLOWO2_01_FULL_38_12</name>
    <dbReference type="NCBI Taxonomy" id="1802061"/>
    <lineage>
        <taxon>Bacteria</taxon>
        <taxon>Candidatus Roizmaniibacteriota</taxon>
    </lineage>
</organism>
<comment type="subunit">
    <text evidence="4">Part of the 50S ribosomal subunit. Contacts protein L29, and trigger factor when it is bound to the ribosome.</text>
</comment>
<comment type="caution">
    <text evidence="5">The sequence shown here is derived from an EMBL/GenBank/DDBJ whole genome shotgun (WGS) entry which is preliminary data.</text>
</comment>
<evidence type="ECO:0000256" key="1">
    <source>
        <dbReference type="ARBA" id="ARBA00006700"/>
    </source>
</evidence>
<keyword evidence="4" id="KW-0694">RNA-binding</keyword>
<proteinExistence type="inferred from homology"/>
<dbReference type="HAMAP" id="MF_01369_B">
    <property type="entry name" value="Ribosomal_uL23_B"/>
    <property type="match status" value="1"/>
</dbReference>
<dbReference type="EMBL" id="MGAL01000018">
    <property type="protein sequence ID" value="OGK48232.1"/>
    <property type="molecule type" value="Genomic_DNA"/>
</dbReference>
<dbReference type="GO" id="GO:0005840">
    <property type="term" value="C:ribosome"/>
    <property type="evidence" value="ECO:0007669"/>
    <property type="project" value="UniProtKB-KW"/>
</dbReference>
<evidence type="ECO:0000313" key="6">
    <source>
        <dbReference type="Proteomes" id="UP000177141"/>
    </source>
</evidence>
<dbReference type="InterPro" id="IPR013025">
    <property type="entry name" value="Ribosomal_uL23-like"/>
</dbReference>
<dbReference type="GO" id="GO:0006412">
    <property type="term" value="P:translation"/>
    <property type="evidence" value="ECO:0007669"/>
    <property type="project" value="UniProtKB-UniRule"/>
</dbReference>
<dbReference type="NCBIfam" id="NF004363">
    <property type="entry name" value="PRK05738.2-4"/>
    <property type="match status" value="1"/>
</dbReference>
<dbReference type="STRING" id="1802061.A3A93_02050"/>
<comment type="function">
    <text evidence="4">One of the early assembly proteins it binds 23S rRNA. One of the proteins that surrounds the polypeptide exit tunnel on the outside of the ribosome. Forms the main docking site for trigger factor binding to the ribosome.</text>
</comment>
<evidence type="ECO:0000256" key="4">
    <source>
        <dbReference type="HAMAP-Rule" id="MF_01369"/>
    </source>
</evidence>